<evidence type="ECO:0000256" key="3">
    <source>
        <dbReference type="SAM" id="SignalP"/>
    </source>
</evidence>
<dbReference type="Gene3D" id="1.25.40.10">
    <property type="entry name" value="Tetratricopeptide repeat domain"/>
    <property type="match status" value="2"/>
</dbReference>
<feature type="repeat" description="TPR" evidence="1">
    <location>
        <begin position="59"/>
        <end position="92"/>
    </location>
</feature>
<feature type="compositionally biased region" description="Basic and acidic residues" evidence="2">
    <location>
        <begin position="200"/>
        <end position="211"/>
    </location>
</feature>
<name>A0A369A9K1_9FLAO</name>
<dbReference type="InterPro" id="IPR011990">
    <property type="entry name" value="TPR-like_helical_dom_sf"/>
</dbReference>
<protein>
    <submittedName>
        <fullName evidence="4">Tetratricopeptide repeat protein</fullName>
    </submittedName>
</protein>
<comment type="caution">
    <text evidence="4">The sequence shown here is derived from an EMBL/GenBank/DDBJ whole genome shotgun (WGS) entry which is preliminary data.</text>
</comment>
<sequence>MRTATALMFFLCTFFAEAQISGYKRSVNEGNRLFNEEKYEESYKKFQQAIAKRNGINTEAAEYNAGNAKYKLNDYQEAENTYKKIIRSTSNKSLKAKAYHNLGNTHYQNKDYRNAVEAYKQALILDPSDDETRYNLARALTMLQNQKSSEGGMANDKKNNNQRQNDSKSGQLSENETQENEKSKIDETIAENLMQYLNQKDNEVQSKVREKEHKKKRTRKNEKDW</sequence>
<feature type="region of interest" description="Disordered" evidence="2">
    <location>
        <begin position="145"/>
        <end position="225"/>
    </location>
</feature>
<evidence type="ECO:0000313" key="4">
    <source>
        <dbReference type="EMBL" id="RCX04986.1"/>
    </source>
</evidence>
<evidence type="ECO:0000256" key="1">
    <source>
        <dbReference type="PROSITE-ProRule" id="PRU00339"/>
    </source>
</evidence>
<dbReference type="RefSeq" id="WP_114365581.1">
    <property type="nucleotide sequence ID" value="NZ_BHZF01000001.1"/>
</dbReference>
<dbReference type="Proteomes" id="UP000253517">
    <property type="component" value="Unassembled WGS sequence"/>
</dbReference>
<feature type="repeat" description="TPR" evidence="1">
    <location>
        <begin position="96"/>
        <end position="129"/>
    </location>
</feature>
<reference evidence="4 5" key="1">
    <citation type="submission" date="2018-07" db="EMBL/GenBank/DDBJ databases">
        <title>Genomic Encyclopedia of Type Strains, Phase IV (KMG-IV): sequencing the most valuable type-strain genomes for metagenomic binning, comparative biology and taxonomic classification.</title>
        <authorList>
            <person name="Goeker M."/>
        </authorList>
    </citation>
    <scope>NUCLEOTIDE SEQUENCE [LARGE SCALE GENOMIC DNA]</scope>
    <source>
        <strain evidence="4 5">DSM 21410</strain>
    </source>
</reference>
<dbReference type="PROSITE" id="PS50293">
    <property type="entry name" value="TPR_REGION"/>
    <property type="match status" value="1"/>
</dbReference>
<dbReference type="InterPro" id="IPR019734">
    <property type="entry name" value="TPR_rpt"/>
</dbReference>
<keyword evidence="5" id="KW-1185">Reference proteome</keyword>
<dbReference type="SMART" id="SM00028">
    <property type="entry name" value="TPR"/>
    <property type="match status" value="3"/>
</dbReference>
<feature type="signal peptide" evidence="3">
    <location>
        <begin position="1"/>
        <end position="18"/>
    </location>
</feature>
<dbReference type="SUPFAM" id="SSF48452">
    <property type="entry name" value="TPR-like"/>
    <property type="match status" value="1"/>
</dbReference>
<organism evidence="4 5">
    <name type="scientific">Schleiferia thermophila</name>
    <dbReference type="NCBI Taxonomy" id="884107"/>
    <lineage>
        <taxon>Bacteria</taxon>
        <taxon>Pseudomonadati</taxon>
        <taxon>Bacteroidota</taxon>
        <taxon>Flavobacteriia</taxon>
        <taxon>Flavobacteriales</taxon>
        <taxon>Schleiferiaceae</taxon>
        <taxon>Schleiferia</taxon>
    </lineage>
</organism>
<accession>A0A369A9K1</accession>
<dbReference type="Pfam" id="PF13181">
    <property type="entry name" value="TPR_8"/>
    <property type="match status" value="1"/>
</dbReference>
<feature type="chain" id="PRO_5016662579" evidence="3">
    <location>
        <begin position="19"/>
        <end position="225"/>
    </location>
</feature>
<evidence type="ECO:0000313" key="5">
    <source>
        <dbReference type="Proteomes" id="UP000253517"/>
    </source>
</evidence>
<proteinExistence type="predicted"/>
<dbReference type="AlphaFoldDB" id="A0A369A9K1"/>
<gene>
    <name evidence="4" type="ORF">DES35_101265</name>
</gene>
<keyword evidence="1" id="KW-0802">TPR repeat</keyword>
<feature type="compositionally biased region" description="Basic residues" evidence="2">
    <location>
        <begin position="212"/>
        <end position="225"/>
    </location>
</feature>
<keyword evidence="3" id="KW-0732">Signal</keyword>
<evidence type="ECO:0000256" key="2">
    <source>
        <dbReference type="SAM" id="MobiDB-lite"/>
    </source>
</evidence>
<dbReference type="Pfam" id="PF00515">
    <property type="entry name" value="TPR_1"/>
    <property type="match status" value="1"/>
</dbReference>
<dbReference type="EMBL" id="QPJS01000001">
    <property type="protein sequence ID" value="RCX04986.1"/>
    <property type="molecule type" value="Genomic_DNA"/>
</dbReference>
<dbReference type="PROSITE" id="PS50005">
    <property type="entry name" value="TPR"/>
    <property type="match status" value="2"/>
</dbReference>